<proteinExistence type="predicted"/>
<evidence type="ECO:0000313" key="4">
    <source>
        <dbReference type="Proteomes" id="UP000494165"/>
    </source>
</evidence>
<evidence type="ECO:0000313" key="3">
    <source>
        <dbReference type="EMBL" id="CAB3368630.1"/>
    </source>
</evidence>
<dbReference type="EMBL" id="CADEPI010000038">
    <property type="protein sequence ID" value="CAB3368630.1"/>
    <property type="molecule type" value="Genomic_DNA"/>
</dbReference>
<keyword evidence="2" id="KW-0732">Signal</keyword>
<reference evidence="3 4" key="1">
    <citation type="submission" date="2020-04" db="EMBL/GenBank/DDBJ databases">
        <authorList>
            <person name="Alioto T."/>
            <person name="Alioto T."/>
            <person name="Gomez Garrido J."/>
        </authorList>
    </citation>
    <scope>NUCLEOTIDE SEQUENCE [LARGE SCALE GENOMIC DNA]</scope>
</reference>
<feature type="region of interest" description="Disordered" evidence="1">
    <location>
        <begin position="328"/>
        <end position="378"/>
    </location>
</feature>
<dbReference type="OrthoDB" id="6631087at2759"/>
<comment type="caution">
    <text evidence="3">The sequence shown here is derived from an EMBL/GenBank/DDBJ whole genome shotgun (WGS) entry which is preliminary data.</text>
</comment>
<feature type="compositionally biased region" description="Basic and acidic residues" evidence="1">
    <location>
        <begin position="328"/>
        <end position="340"/>
    </location>
</feature>
<feature type="region of interest" description="Disordered" evidence="1">
    <location>
        <begin position="195"/>
        <end position="255"/>
    </location>
</feature>
<keyword evidence="4" id="KW-1185">Reference proteome</keyword>
<gene>
    <name evidence="3" type="ORF">CLODIP_2_CD07266</name>
</gene>
<name>A0A8S1CK79_9INSE</name>
<organism evidence="3 4">
    <name type="scientific">Cloeon dipterum</name>
    <dbReference type="NCBI Taxonomy" id="197152"/>
    <lineage>
        <taxon>Eukaryota</taxon>
        <taxon>Metazoa</taxon>
        <taxon>Ecdysozoa</taxon>
        <taxon>Arthropoda</taxon>
        <taxon>Hexapoda</taxon>
        <taxon>Insecta</taxon>
        <taxon>Pterygota</taxon>
        <taxon>Palaeoptera</taxon>
        <taxon>Ephemeroptera</taxon>
        <taxon>Pisciforma</taxon>
        <taxon>Baetidae</taxon>
        <taxon>Cloeon</taxon>
    </lineage>
</organism>
<dbReference type="AlphaFoldDB" id="A0A8S1CK79"/>
<evidence type="ECO:0000256" key="1">
    <source>
        <dbReference type="SAM" id="MobiDB-lite"/>
    </source>
</evidence>
<dbReference type="Proteomes" id="UP000494165">
    <property type="component" value="Unassembled WGS sequence"/>
</dbReference>
<accession>A0A8S1CK79</accession>
<feature type="chain" id="PRO_5035717200" evidence="2">
    <location>
        <begin position="26"/>
        <end position="378"/>
    </location>
</feature>
<feature type="compositionally biased region" description="Gly residues" evidence="1">
    <location>
        <begin position="229"/>
        <end position="241"/>
    </location>
</feature>
<sequence length="378" mass="38083">MASSLRAAAVTVLALVLASLHECSPQSDRPTLSLNGGSYGLTGGPTLIPPAPTNRPGSLYDGGASYGLGGQGVRPGGGYGGGGGFNGPPGGAAPPVHELDEDGPYYRPHFRPPFGISGGYLPFPTKYGQGGTSGDVPFGGTGVGNFQGGGILPGGRPPQKVPNRPLIGGGGGAHLGNLPPGININNINNPKPLFGGGGGGFGGSPHLSQSDRPGFAPSGPSGGPPGLRPGPYGGGVGGNRPFGGSPHVGIPPPYEDPNLKDPALFTGGYDTCKCSLSFNCNSPGIKFGKCDAGKQYCCYNSRVAGSNKQRPSSFFGNTALHQYYARPEHQHSGGGEDLRRPVRGPGVLVGPGGPVDPTIHPRRSSELPATNKLFPGDN</sequence>
<protein>
    <submittedName>
        <fullName evidence="3">Uncharacterized protein</fullName>
    </submittedName>
</protein>
<evidence type="ECO:0000256" key="2">
    <source>
        <dbReference type="SAM" id="SignalP"/>
    </source>
</evidence>
<feature type="signal peptide" evidence="2">
    <location>
        <begin position="1"/>
        <end position="25"/>
    </location>
</feature>